<dbReference type="EMBL" id="JANPWB010000009">
    <property type="protein sequence ID" value="KAJ1150769.1"/>
    <property type="molecule type" value="Genomic_DNA"/>
</dbReference>
<organism evidence="2 3">
    <name type="scientific">Pleurodeles waltl</name>
    <name type="common">Iberian ribbed newt</name>
    <dbReference type="NCBI Taxonomy" id="8319"/>
    <lineage>
        <taxon>Eukaryota</taxon>
        <taxon>Metazoa</taxon>
        <taxon>Chordata</taxon>
        <taxon>Craniata</taxon>
        <taxon>Vertebrata</taxon>
        <taxon>Euteleostomi</taxon>
        <taxon>Amphibia</taxon>
        <taxon>Batrachia</taxon>
        <taxon>Caudata</taxon>
        <taxon>Salamandroidea</taxon>
        <taxon>Salamandridae</taxon>
        <taxon>Pleurodelinae</taxon>
        <taxon>Pleurodeles</taxon>
    </lineage>
</organism>
<comment type="caution">
    <text evidence="2">The sequence shown here is derived from an EMBL/GenBank/DDBJ whole genome shotgun (WGS) entry which is preliminary data.</text>
</comment>
<evidence type="ECO:0000313" key="2">
    <source>
        <dbReference type="EMBL" id="KAJ1150769.1"/>
    </source>
</evidence>
<protein>
    <submittedName>
        <fullName evidence="2">Uncharacterized protein</fullName>
    </submittedName>
</protein>
<dbReference type="AlphaFoldDB" id="A0AAV7RHS4"/>
<proteinExistence type="predicted"/>
<evidence type="ECO:0000256" key="1">
    <source>
        <dbReference type="SAM" id="MobiDB-lite"/>
    </source>
</evidence>
<accession>A0AAV7RHS4</accession>
<evidence type="ECO:0000313" key="3">
    <source>
        <dbReference type="Proteomes" id="UP001066276"/>
    </source>
</evidence>
<name>A0AAV7RHS4_PLEWA</name>
<keyword evidence="3" id="KW-1185">Reference proteome</keyword>
<dbReference type="Proteomes" id="UP001066276">
    <property type="component" value="Chromosome 5"/>
</dbReference>
<sequence length="375" mass="41544">MLGGDSQLSGTAPPVETERNERWSEKPRLPSNLSEHMVQWKIPIFRTLTKRSEEVMTGAGIERELLPVKSAWVESDLHSPNNVTEDLSEGVSVLAPKRVHSKSLKKSVFSTKNVEGGGKPRQLGGGRCFDVLEHDVVCKESLERGKTKVTVPEGFCGLQDVSGSMLHKVGRCSGDQPAKFGVTWENQQEVRERFRATVPTVGEHQITSEVQKKNVDWKNFDGGAGDGERAGTSFGNDDTEICELDYDEESNDLKEGISELLGKNQEAGLQEEHITVSGEYVRIFLEQSKTDQRRKGATVSLKRIGGMVAQWCENSSQREQWAGGSMVMLIRAEDVASGGVFKSCGKLDIANEDEAYEKADNWFGYRVKTIEKGNF</sequence>
<feature type="compositionally biased region" description="Basic and acidic residues" evidence="1">
    <location>
        <begin position="16"/>
        <end position="28"/>
    </location>
</feature>
<reference evidence="2" key="1">
    <citation type="journal article" date="2022" name="bioRxiv">
        <title>Sequencing and chromosome-scale assembly of the giantPleurodeles waltlgenome.</title>
        <authorList>
            <person name="Brown T."/>
            <person name="Elewa A."/>
            <person name="Iarovenko S."/>
            <person name="Subramanian E."/>
            <person name="Araus A.J."/>
            <person name="Petzold A."/>
            <person name="Susuki M."/>
            <person name="Suzuki K.-i.T."/>
            <person name="Hayashi T."/>
            <person name="Toyoda A."/>
            <person name="Oliveira C."/>
            <person name="Osipova E."/>
            <person name="Leigh N.D."/>
            <person name="Simon A."/>
            <person name="Yun M.H."/>
        </authorList>
    </citation>
    <scope>NUCLEOTIDE SEQUENCE</scope>
    <source>
        <strain evidence="2">20211129_DDA</strain>
        <tissue evidence="2">Liver</tissue>
    </source>
</reference>
<feature type="compositionally biased region" description="Polar residues" evidence="1">
    <location>
        <begin position="1"/>
        <end position="10"/>
    </location>
</feature>
<feature type="region of interest" description="Disordered" evidence="1">
    <location>
        <begin position="1"/>
        <end position="30"/>
    </location>
</feature>
<gene>
    <name evidence="2" type="ORF">NDU88_003558</name>
</gene>